<name>A0ABR2AHJ7_9ROSI</name>
<gene>
    <name evidence="1" type="ORF">V6N12_044419</name>
</gene>
<dbReference type="Proteomes" id="UP001472677">
    <property type="component" value="Unassembled WGS sequence"/>
</dbReference>
<proteinExistence type="predicted"/>
<organism evidence="1 2">
    <name type="scientific">Hibiscus sabdariffa</name>
    <name type="common">roselle</name>
    <dbReference type="NCBI Taxonomy" id="183260"/>
    <lineage>
        <taxon>Eukaryota</taxon>
        <taxon>Viridiplantae</taxon>
        <taxon>Streptophyta</taxon>
        <taxon>Embryophyta</taxon>
        <taxon>Tracheophyta</taxon>
        <taxon>Spermatophyta</taxon>
        <taxon>Magnoliopsida</taxon>
        <taxon>eudicotyledons</taxon>
        <taxon>Gunneridae</taxon>
        <taxon>Pentapetalae</taxon>
        <taxon>rosids</taxon>
        <taxon>malvids</taxon>
        <taxon>Malvales</taxon>
        <taxon>Malvaceae</taxon>
        <taxon>Malvoideae</taxon>
        <taxon>Hibiscus</taxon>
    </lineage>
</organism>
<keyword evidence="2" id="KW-1185">Reference proteome</keyword>
<accession>A0ABR2AHJ7</accession>
<evidence type="ECO:0000313" key="2">
    <source>
        <dbReference type="Proteomes" id="UP001472677"/>
    </source>
</evidence>
<protein>
    <submittedName>
        <fullName evidence="1">Uncharacterized protein</fullName>
    </submittedName>
</protein>
<sequence>MYGTRPQCKRRYQQAHCTPGRPDFNFNGGNFAKKSFPSKWDDEGKWLISSSCHEIKRKDVMTEMTPLGSSTTTRYNTTI</sequence>
<reference evidence="1 2" key="1">
    <citation type="journal article" date="2024" name="G3 (Bethesda)">
        <title>Genome assembly of Hibiscus sabdariffa L. provides insights into metabolisms of medicinal natural products.</title>
        <authorList>
            <person name="Kim T."/>
        </authorList>
    </citation>
    <scope>NUCLEOTIDE SEQUENCE [LARGE SCALE GENOMIC DNA]</scope>
    <source>
        <strain evidence="1">TK-2024</strain>
        <tissue evidence="1">Old leaves</tissue>
    </source>
</reference>
<dbReference type="EMBL" id="JBBPBM010000690">
    <property type="protein sequence ID" value="KAK8492805.1"/>
    <property type="molecule type" value="Genomic_DNA"/>
</dbReference>
<comment type="caution">
    <text evidence="1">The sequence shown here is derived from an EMBL/GenBank/DDBJ whole genome shotgun (WGS) entry which is preliminary data.</text>
</comment>
<evidence type="ECO:0000313" key="1">
    <source>
        <dbReference type="EMBL" id="KAK8492805.1"/>
    </source>
</evidence>